<accession>A0AB39NRU1</accession>
<evidence type="ECO:0000313" key="1">
    <source>
        <dbReference type="EMBL" id="XDQ19729.1"/>
    </source>
</evidence>
<gene>
    <name evidence="1" type="ORF">AB5J48_16995</name>
</gene>
<reference evidence="1" key="1">
    <citation type="submission" date="2024-07" db="EMBL/GenBank/DDBJ databases">
        <authorList>
            <person name="Yu S.T."/>
        </authorList>
    </citation>
    <scope>NUCLEOTIDE SEQUENCE</scope>
    <source>
        <strain evidence="1">R17</strain>
    </source>
</reference>
<dbReference type="RefSeq" id="WP_006134625.1">
    <property type="nucleotide sequence ID" value="NZ_CP163433.1"/>
</dbReference>
<dbReference type="EMBL" id="CP163433">
    <property type="protein sequence ID" value="XDQ19729.1"/>
    <property type="molecule type" value="Genomic_DNA"/>
</dbReference>
<protein>
    <submittedName>
        <fullName evidence="1">Uncharacterized protein</fullName>
    </submittedName>
</protein>
<sequence length="103" mass="11341">MSEQIAGWIMERNLRAFLELLSRYVGYAFDDTDWDTVEDGVRDTDDEKSDGWYSYPLAGTHATLDVSLARSVGSEVMSVSVTGAETPELQLRTDTLLSACAGI</sequence>
<organism evidence="1">
    <name type="scientific">Streptomyces sp. R17</name>
    <dbReference type="NCBI Taxonomy" id="3238626"/>
    <lineage>
        <taxon>Bacteria</taxon>
        <taxon>Bacillati</taxon>
        <taxon>Actinomycetota</taxon>
        <taxon>Actinomycetes</taxon>
        <taxon>Kitasatosporales</taxon>
        <taxon>Streptomycetaceae</taxon>
        <taxon>Streptomyces</taxon>
    </lineage>
</organism>
<proteinExistence type="predicted"/>
<dbReference type="AlphaFoldDB" id="A0AB39NRU1"/>
<name>A0AB39NRU1_9ACTN</name>